<dbReference type="OrthoDB" id="2902948at2759"/>
<evidence type="ECO:0000256" key="1">
    <source>
        <dbReference type="SAM" id="MobiDB-lite"/>
    </source>
</evidence>
<evidence type="ECO:0000256" key="2">
    <source>
        <dbReference type="SAM" id="Phobius"/>
    </source>
</evidence>
<organism evidence="3 4">
    <name type="scientific">Guyanagaster necrorhizus</name>
    <dbReference type="NCBI Taxonomy" id="856835"/>
    <lineage>
        <taxon>Eukaryota</taxon>
        <taxon>Fungi</taxon>
        <taxon>Dikarya</taxon>
        <taxon>Basidiomycota</taxon>
        <taxon>Agaricomycotina</taxon>
        <taxon>Agaricomycetes</taxon>
        <taxon>Agaricomycetidae</taxon>
        <taxon>Agaricales</taxon>
        <taxon>Marasmiineae</taxon>
        <taxon>Physalacriaceae</taxon>
        <taxon>Guyanagaster</taxon>
    </lineage>
</organism>
<protein>
    <submittedName>
        <fullName evidence="3">Uncharacterized protein</fullName>
    </submittedName>
</protein>
<feature type="transmembrane region" description="Helical" evidence="2">
    <location>
        <begin position="167"/>
        <end position="189"/>
    </location>
</feature>
<evidence type="ECO:0000313" key="4">
    <source>
        <dbReference type="Proteomes" id="UP000812287"/>
    </source>
</evidence>
<feature type="region of interest" description="Disordered" evidence="1">
    <location>
        <begin position="301"/>
        <end position="326"/>
    </location>
</feature>
<accession>A0A9P7VL00</accession>
<dbReference type="Proteomes" id="UP000812287">
    <property type="component" value="Unassembled WGS sequence"/>
</dbReference>
<feature type="transmembrane region" description="Helical" evidence="2">
    <location>
        <begin position="32"/>
        <end position="54"/>
    </location>
</feature>
<keyword evidence="4" id="KW-1185">Reference proteome</keyword>
<dbReference type="GeneID" id="66102989"/>
<comment type="caution">
    <text evidence="3">The sequence shown here is derived from an EMBL/GenBank/DDBJ whole genome shotgun (WGS) entry which is preliminary data.</text>
</comment>
<keyword evidence="2" id="KW-0472">Membrane</keyword>
<dbReference type="EMBL" id="MU250550">
    <property type="protein sequence ID" value="KAG7442562.1"/>
    <property type="molecule type" value="Genomic_DNA"/>
</dbReference>
<feature type="transmembrane region" description="Helical" evidence="2">
    <location>
        <begin position="201"/>
        <end position="226"/>
    </location>
</feature>
<name>A0A9P7VL00_9AGAR</name>
<proteinExistence type="predicted"/>
<gene>
    <name evidence="3" type="ORF">BT62DRAFT_375447</name>
</gene>
<dbReference type="AlphaFoldDB" id="A0A9P7VL00"/>
<feature type="transmembrane region" description="Helical" evidence="2">
    <location>
        <begin position="121"/>
        <end position="140"/>
    </location>
</feature>
<reference evidence="3" key="1">
    <citation type="submission" date="2020-11" db="EMBL/GenBank/DDBJ databases">
        <title>Adaptations for nitrogen fixation in a non-lichenized fungal sporocarp promotes dispersal by wood-feeding termites.</title>
        <authorList>
            <consortium name="DOE Joint Genome Institute"/>
            <person name="Koch R.A."/>
            <person name="Yoon G."/>
            <person name="Arayal U."/>
            <person name="Lail K."/>
            <person name="Amirebrahimi M."/>
            <person name="Labutti K."/>
            <person name="Lipzen A."/>
            <person name="Riley R."/>
            <person name="Barry K."/>
            <person name="Henrissat B."/>
            <person name="Grigoriev I.V."/>
            <person name="Herr J.R."/>
            <person name="Aime M.C."/>
        </authorList>
    </citation>
    <scope>NUCLEOTIDE SEQUENCE</scope>
    <source>
        <strain evidence="3">MCA 3950</strain>
    </source>
</reference>
<sequence length="326" mass="36386">MMYGIYTCIFLTTVWSIVSHQQKYQNKIGRKIMLAFIVALYFLGTIAVAVNWAFTRYCFITHGQNFWTVFSTFNNISTVKQKASTFFLVESVATGVTGGLQNVIADLCVIWRCWTVWGYRWPVVFVPILCTIGAAISKGFQEYIEITELLNVHNPENFKPSSVDWTMAYISLSLAVTLMCTILIVLRIITVGRANRKTIFGSYRAIVEIVIESAALLSIILIIYMVTYARGAYAAIYVDSIAANIRGIAPTLIVGRVASGHSRPDETWEGSAISSLHFGTRNHTRTHINTLYNDQRNTTVALEDNSPDVDPQIDSAEDPKPGTEIA</sequence>
<feature type="compositionally biased region" description="Basic and acidic residues" evidence="1">
    <location>
        <begin position="317"/>
        <end position="326"/>
    </location>
</feature>
<dbReference type="RefSeq" id="XP_043036062.1">
    <property type="nucleotide sequence ID" value="XM_043180693.1"/>
</dbReference>
<keyword evidence="2" id="KW-1133">Transmembrane helix</keyword>
<evidence type="ECO:0000313" key="3">
    <source>
        <dbReference type="EMBL" id="KAG7442562.1"/>
    </source>
</evidence>
<keyword evidence="2" id="KW-0812">Transmembrane</keyword>